<feature type="region of interest" description="Disordered" evidence="1">
    <location>
        <begin position="1"/>
        <end position="26"/>
    </location>
</feature>
<evidence type="ECO:0000313" key="2">
    <source>
        <dbReference type="EMBL" id="TPG85378.1"/>
    </source>
</evidence>
<dbReference type="EMBL" id="RCZA01000003">
    <property type="protein sequence ID" value="TPG85378.1"/>
    <property type="molecule type" value="Genomic_DNA"/>
</dbReference>
<evidence type="ECO:0000313" key="3">
    <source>
        <dbReference type="Proteomes" id="UP000320914"/>
    </source>
</evidence>
<accession>A0A502IIV1</accession>
<name>A0A502IIV1_9PSED</name>
<sequence>MADGGGPPEQCRSEGMPSLGEAPNGGARALGYLGLFQVTRCKSETASSHHRRNGYAPSNPNPQSQNFLGRTAFPSSSACKNRFTAALSNDEAPPDFRWRTADDRY</sequence>
<proteinExistence type="predicted"/>
<evidence type="ECO:0000256" key="1">
    <source>
        <dbReference type="SAM" id="MobiDB-lite"/>
    </source>
</evidence>
<reference evidence="2 3" key="1">
    <citation type="journal article" date="2019" name="Environ. Microbiol.">
        <title>Species interactions and distinct microbial communities in high Arctic permafrost affected cryosols are associated with the CH4 and CO2 gas fluxes.</title>
        <authorList>
            <person name="Altshuler I."/>
            <person name="Hamel J."/>
            <person name="Turney S."/>
            <person name="Magnuson E."/>
            <person name="Levesque R."/>
            <person name="Greer C."/>
            <person name="Whyte L.G."/>
        </authorList>
    </citation>
    <scope>NUCLEOTIDE SEQUENCE [LARGE SCALE GENOMIC DNA]</scope>
    <source>
        <strain evidence="2 3">OWC5</strain>
    </source>
</reference>
<protein>
    <submittedName>
        <fullName evidence="2">Uncharacterized protein</fullName>
    </submittedName>
</protein>
<feature type="region of interest" description="Disordered" evidence="1">
    <location>
        <begin position="43"/>
        <end position="72"/>
    </location>
</feature>
<comment type="caution">
    <text evidence="2">The sequence shown here is derived from an EMBL/GenBank/DDBJ whole genome shotgun (WGS) entry which is preliminary data.</text>
</comment>
<dbReference type="AlphaFoldDB" id="A0A502IIV1"/>
<dbReference type="Proteomes" id="UP000320914">
    <property type="component" value="Unassembled WGS sequence"/>
</dbReference>
<organism evidence="2 3">
    <name type="scientific">Pseudomonas mandelii</name>
    <dbReference type="NCBI Taxonomy" id="75612"/>
    <lineage>
        <taxon>Bacteria</taxon>
        <taxon>Pseudomonadati</taxon>
        <taxon>Pseudomonadota</taxon>
        <taxon>Gammaproteobacteria</taxon>
        <taxon>Pseudomonadales</taxon>
        <taxon>Pseudomonadaceae</taxon>
        <taxon>Pseudomonas</taxon>
    </lineage>
</organism>
<gene>
    <name evidence="2" type="ORF">EAH74_08825</name>
</gene>
<feature type="compositionally biased region" description="Polar residues" evidence="1">
    <location>
        <begin position="56"/>
        <end position="72"/>
    </location>
</feature>